<keyword evidence="7" id="KW-1185">Reference proteome</keyword>
<gene>
    <name evidence="6" type="ORF">GCM10022223_70240</name>
</gene>
<accession>A0ABP7AUR0</accession>
<name>A0ABP7AUR0_9ACTN</name>
<dbReference type="InterPro" id="IPR036188">
    <property type="entry name" value="FAD/NAD-bd_sf"/>
</dbReference>
<evidence type="ECO:0000313" key="6">
    <source>
        <dbReference type="EMBL" id="GAA3640957.1"/>
    </source>
</evidence>
<evidence type="ECO:0000256" key="3">
    <source>
        <dbReference type="ARBA" id="ARBA00022827"/>
    </source>
</evidence>
<evidence type="ECO:0000313" key="7">
    <source>
        <dbReference type="Proteomes" id="UP001501074"/>
    </source>
</evidence>
<keyword evidence="4" id="KW-0560">Oxidoreductase</keyword>
<evidence type="ECO:0000259" key="5">
    <source>
        <dbReference type="Pfam" id="PF01266"/>
    </source>
</evidence>
<sequence>MSIAVIGAGVVGLATTSELLARGMDVTCFERGAPMGERSVGESRIFRYAHQVPDLVEAARHARLLFGDWEKAAGQDLIEAVGTVVSGDDVHGWADAMTEAGAEHFLVGPGSAQLRLPTSITAQHSLIDPAGGVIRVDRIRELLTDRCRDAIRSEHVHGLEAGPEGVTVHTSHSSHRYDQVVLAAGAATGPLAAQVGLYTPLALHHHARFTFPLRATAPIGPPAWITTSASGLPTYQHSSTPGHWAVGLELGPEAIGWTVGRDAALAALEAATLDYVRAELELVEPRIVDRVYCTPYDGLADGIHYRRRGGVLAVYGENLMKFAPLIGRDCADAVINVSIPSSLGHAQ</sequence>
<keyword evidence="3" id="KW-0274">FAD</keyword>
<evidence type="ECO:0000256" key="1">
    <source>
        <dbReference type="ARBA" id="ARBA00001974"/>
    </source>
</evidence>
<feature type="domain" description="FAD dependent oxidoreductase" evidence="5">
    <location>
        <begin position="3"/>
        <end position="332"/>
    </location>
</feature>
<evidence type="ECO:0000256" key="4">
    <source>
        <dbReference type="ARBA" id="ARBA00023002"/>
    </source>
</evidence>
<keyword evidence="2" id="KW-0285">Flavoprotein</keyword>
<dbReference type="Gene3D" id="3.50.50.60">
    <property type="entry name" value="FAD/NAD(P)-binding domain"/>
    <property type="match status" value="1"/>
</dbReference>
<dbReference type="InterPro" id="IPR006076">
    <property type="entry name" value="FAD-dep_OxRdtase"/>
</dbReference>
<dbReference type="PANTHER" id="PTHR10961:SF46">
    <property type="entry name" value="PEROXISOMAL SARCOSINE OXIDASE"/>
    <property type="match status" value="1"/>
</dbReference>
<dbReference type="PANTHER" id="PTHR10961">
    <property type="entry name" value="PEROXISOMAL SARCOSINE OXIDASE"/>
    <property type="match status" value="1"/>
</dbReference>
<comment type="cofactor">
    <cofactor evidence="1">
        <name>FAD</name>
        <dbReference type="ChEBI" id="CHEBI:57692"/>
    </cofactor>
</comment>
<comment type="caution">
    <text evidence="6">The sequence shown here is derived from an EMBL/GenBank/DDBJ whole genome shotgun (WGS) entry which is preliminary data.</text>
</comment>
<dbReference type="InterPro" id="IPR045170">
    <property type="entry name" value="MTOX"/>
</dbReference>
<evidence type="ECO:0000256" key="2">
    <source>
        <dbReference type="ARBA" id="ARBA00022630"/>
    </source>
</evidence>
<proteinExistence type="predicted"/>
<dbReference type="Gene3D" id="3.30.9.10">
    <property type="entry name" value="D-Amino Acid Oxidase, subunit A, domain 2"/>
    <property type="match status" value="1"/>
</dbReference>
<dbReference type="RefSeq" id="WP_231488206.1">
    <property type="nucleotide sequence ID" value="NZ_BAAAZO010000014.1"/>
</dbReference>
<dbReference type="Proteomes" id="UP001501074">
    <property type="component" value="Unassembled WGS sequence"/>
</dbReference>
<protein>
    <recommendedName>
        <fullName evidence="5">FAD dependent oxidoreductase domain-containing protein</fullName>
    </recommendedName>
</protein>
<organism evidence="6 7">
    <name type="scientific">Kineosporia mesophila</name>
    <dbReference type="NCBI Taxonomy" id="566012"/>
    <lineage>
        <taxon>Bacteria</taxon>
        <taxon>Bacillati</taxon>
        <taxon>Actinomycetota</taxon>
        <taxon>Actinomycetes</taxon>
        <taxon>Kineosporiales</taxon>
        <taxon>Kineosporiaceae</taxon>
        <taxon>Kineosporia</taxon>
    </lineage>
</organism>
<dbReference type="Pfam" id="PF01266">
    <property type="entry name" value="DAO"/>
    <property type="match status" value="1"/>
</dbReference>
<reference evidence="7" key="1">
    <citation type="journal article" date="2019" name="Int. J. Syst. Evol. Microbiol.">
        <title>The Global Catalogue of Microorganisms (GCM) 10K type strain sequencing project: providing services to taxonomists for standard genome sequencing and annotation.</title>
        <authorList>
            <consortium name="The Broad Institute Genomics Platform"/>
            <consortium name="The Broad Institute Genome Sequencing Center for Infectious Disease"/>
            <person name="Wu L."/>
            <person name="Ma J."/>
        </authorList>
    </citation>
    <scope>NUCLEOTIDE SEQUENCE [LARGE SCALE GENOMIC DNA]</scope>
    <source>
        <strain evidence="7">JCM 16902</strain>
    </source>
</reference>
<dbReference type="EMBL" id="BAAAZO010000014">
    <property type="protein sequence ID" value="GAA3640957.1"/>
    <property type="molecule type" value="Genomic_DNA"/>
</dbReference>
<dbReference type="SUPFAM" id="SSF51905">
    <property type="entry name" value="FAD/NAD(P)-binding domain"/>
    <property type="match status" value="1"/>
</dbReference>